<dbReference type="AlphaFoldDB" id="K4ILL0"/>
<proteinExistence type="predicted"/>
<gene>
    <name evidence="1" type="ordered locus">P700755_003314</name>
</gene>
<keyword evidence="2" id="KW-1185">Reference proteome</keyword>
<evidence type="ECO:0000313" key="2">
    <source>
        <dbReference type="Proteomes" id="UP000008514"/>
    </source>
</evidence>
<dbReference type="Proteomes" id="UP000008514">
    <property type="component" value="Chromosome"/>
</dbReference>
<sequence length="180" mass="21196">MGIRPRINKNVNARSEIKADFEPNCASENAKFLHKYTEFEVELWIDKHYEKRLLQGDDNGKREGISEENVQKLIINAFKYLLDIYLRFPQFKFINFFESGKKPTKERIVLKNVHDNGTLNVVIEIHFLDTSKYEVTVITAMEVDDFKIADGQYVISIVQNRVLLKRNVNKNLQEIYKLKL</sequence>
<reference evidence="1" key="1">
    <citation type="submission" date="2006-03" db="EMBL/GenBank/DDBJ databases">
        <authorList>
            <person name="Bowman J."/>
            <person name="Ferriera S."/>
            <person name="Johnson J."/>
            <person name="Kravitz S."/>
            <person name="Halpern A."/>
            <person name="Remington K."/>
            <person name="Beeson K."/>
            <person name="Tran B."/>
            <person name="Rogers Y.-H."/>
            <person name="Friedman R."/>
            <person name="Venter J.C."/>
        </authorList>
    </citation>
    <scope>NUCLEOTIDE SEQUENCE [LARGE SCALE GENOMIC DNA]</scope>
    <source>
        <strain evidence="1">ATCC 700755</strain>
    </source>
</reference>
<protein>
    <submittedName>
        <fullName evidence="1">Uncharacterized protein</fullName>
    </submittedName>
</protein>
<evidence type="ECO:0000313" key="1">
    <source>
        <dbReference type="EMBL" id="AFU69956.1"/>
    </source>
</evidence>
<dbReference type="eggNOG" id="ENOG50332X1">
    <property type="taxonomic scope" value="Bacteria"/>
</dbReference>
<dbReference type="EMBL" id="CP003879">
    <property type="protein sequence ID" value="AFU69956.1"/>
    <property type="molecule type" value="Genomic_DNA"/>
</dbReference>
<reference evidence="1" key="2">
    <citation type="submission" date="2012-09" db="EMBL/GenBank/DDBJ databases">
        <title>The complete sequence of Psychroflexus torquis an extreme psychrophile from sea-ice that is stimulated by light.</title>
        <authorList>
            <person name="Feng S."/>
            <person name="Powell S.M."/>
            <person name="Bowman J.P."/>
        </authorList>
    </citation>
    <scope>NUCLEOTIDE SEQUENCE [LARGE SCALE GENOMIC DNA]</scope>
    <source>
        <strain evidence="1">ATCC 700755</strain>
    </source>
</reference>
<organism evidence="1 2">
    <name type="scientific">Psychroflexus torquis (strain ATCC 700755 / CIP 106069 / ACAM 623)</name>
    <dbReference type="NCBI Taxonomy" id="313595"/>
    <lineage>
        <taxon>Bacteria</taxon>
        <taxon>Pseudomonadati</taxon>
        <taxon>Bacteroidota</taxon>
        <taxon>Flavobacteriia</taxon>
        <taxon>Flavobacteriales</taxon>
        <taxon>Flavobacteriaceae</taxon>
        <taxon>Psychroflexus</taxon>
    </lineage>
</organism>
<dbReference type="OrthoDB" id="758404at2"/>
<accession>K4ILL0</accession>
<dbReference type="HOGENOM" id="CLU_1495027_0_0_10"/>
<name>K4ILL0_PSYTT</name>
<dbReference type="RefSeq" id="WP_015025504.1">
    <property type="nucleotide sequence ID" value="NC_018721.1"/>
</dbReference>
<dbReference type="KEGG" id="ptq:P700755_003314"/>